<evidence type="ECO:0000313" key="3">
    <source>
        <dbReference type="Proteomes" id="UP001189792"/>
    </source>
</evidence>
<dbReference type="AlphaFoldDB" id="A0AAD2F6R8"/>
<dbReference type="EMBL" id="CAUDLI010000009">
    <property type="protein sequence ID" value="CAJ0895257.1"/>
    <property type="molecule type" value="Genomic_DNA"/>
</dbReference>
<proteinExistence type="predicted"/>
<dbReference type="Gene3D" id="2.10.70.10">
    <property type="entry name" value="Complement Module, domain 1"/>
    <property type="match status" value="1"/>
</dbReference>
<sequence length="106" mass="11488">MPANVSAHVSARQDIAMNASEHQDAGRTVIRRRHVIVARKQPAELHATAGTSAAETVRDMPVATIGDTRTMTSEQLFAGQNAVAIRHNGAVYTLRVTRFGKLILTK</sequence>
<dbReference type="Pfam" id="PF10636">
    <property type="entry name" value="hemP"/>
    <property type="match status" value="1"/>
</dbReference>
<name>A0AAD2F6R8_9RALS</name>
<evidence type="ECO:0008006" key="5">
    <source>
        <dbReference type="Google" id="ProtNLM"/>
    </source>
</evidence>
<dbReference type="Proteomes" id="UP001189792">
    <property type="component" value="Unassembled WGS sequence"/>
</dbReference>
<keyword evidence="3" id="KW-1185">Reference proteome</keyword>
<evidence type="ECO:0000313" key="2">
    <source>
        <dbReference type="EMBL" id="CAJ0895257.1"/>
    </source>
</evidence>
<evidence type="ECO:0000313" key="1">
    <source>
        <dbReference type="EMBL" id="CAJ0889423.1"/>
    </source>
</evidence>
<dbReference type="InterPro" id="IPR019600">
    <property type="entry name" value="Hemin_uptake_protein_HemP"/>
</dbReference>
<dbReference type="Proteomes" id="UP001190491">
    <property type="component" value="Unassembled WGS sequence"/>
</dbReference>
<organism evidence="1 4">
    <name type="scientific">Ralstonia flatus</name>
    <dbReference type="NCBI Taxonomy" id="3058601"/>
    <lineage>
        <taxon>Bacteria</taxon>
        <taxon>Pseudomonadati</taxon>
        <taxon>Pseudomonadota</taxon>
        <taxon>Betaproteobacteria</taxon>
        <taxon>Burkholderiales</taxon>
        <taxon>Burkholderiaceae</taxon>
        <taxon>Ralstonia</taxon>
    </lineage>
</organism>
<reference evidence="1 3" key="1">
    <citation type="submission" date="2023-07" db="EMBL/GenBank/DDBJ databases">
        <authorList>
            <person name="Peeters C."/>
        </authorList>
    </citation>
    <scope>NUCLEOTIDE SEQUENCE</scope>
    <source>
        <strain evidence="2 3">LMG 32965</strain>
        <strain evidence="1">R-77567</strain>
    </source>
</reference>
<evidence type="ECO:0000313" key="4">
    <source>
        <dbReference type="Proteomes" id="UP001190491"/>
    </source>
</evidence>
<gene>
    <name evidence="2" type="ORF">R77564_03872</name>
    <name evidence="1" type="ORF">R77567_04103</name>
</gene>
<protein>
    <recommendedName>
        <fullName evidence="5">Hemin uptake protein</fullName>
    </recommendedName>
</protein>
<comment type="caution">
    <text evidence="1">The sequence shown here is derived from an EMBL/GenBank/DDBJ whole genome shotgun (WGS) entry which is preliminary data.</text>
</comment>
<accession>A0AAD2F6R8</accession>
<dbReference type="EMBL" id="CAUDKO010000011">
    <property type="protein sequence ID" value="CAJ0889423.1"/>
    <property type="molecule type" value="Genomic_DNA"/>
</dbReference>